<feature type="domain" description="Peptidase M1 membrane alanine aminopeptidase" evidence="1">
    <location>
        <begin position="308"/>
        <end position="446"/>
    </location>
</feature>
<evidence type="ECO:0000313" key="3">
    <source>
        <dbReference type="Proteomes" id="UP000076503"/>
    </source>
</evidence>
<dbReference type="InterPro" id="IPR027268">
    <property type="entry name" value="Peptidase_M4/M1_CTD_sf"/>
</dbReference>
<dbReference type="RefSeq" id="WP_063363802.1">
    <property type="nucleotide sequence ID" value="NZ_AUXZ01000124.1"/>
</dbReference>
<sequence length="484" mass="56212">MPKIFIVLFAFFANCVSAEKAFSKRTLQLAAKKYQLNYDIDIKQRNLSASGKITVINTSQNSADHIPLRVYRLLQVTSVTNSEGLSIPFTQQVLSNEDWPVLQTNYVELKLDKAIKPNEIFTFEIKYKGTLLGYTETGMNYVKDTISENFSIIRMDAFAYPLVTYPNDLVNRKAKFWLNRYDYDITITVPNEYVVANGGQLMSRNEHATKHTYRYTNKLPAWRMDFAIARYAYYVKGKYSIFSWESSQNSQALLEKIANTFDLYAKWFGPLEQELGYTFIEVPENYGAQADVTSVIQDAKGFKELDRVYHEISHQWNVKSLDVHSPRWNEGLATFLEALTLNKLDSPGHLSQQTAKTLNKVKDTIKHNQQYDQTAFIEYGKEGLNSYTVGMIFFHLLYDLVGENEFNHIIGSFYRTFYATGSTTEQFIQFVKRNSRKDLAHFFDEWAYSPVFAKRLNEFESYKELYQFYKVNNQTQSASIVKLK</sequence>
<dbReference type="Proteomes" id="UP000076503">
    <property type="component" value="Unassembled WGS sequence"/>
</dbReference>
<dbReference type="InterPro" id="IPR042097">
    <property type="entry name" value="Aminopeptidase_N-like_N_sf"/>
</dbReference>
<dbReference type="SUPFAM" id="SSF55486">
    <property type="entry name" value="Metalloproteases ('zincins'), catalytic domain"/>
    <property type="match status" value="1"/>
</dbReference>
<dbReference type="Gene3D" id="1.10.390.10">
    <property type="entry name" value="Neutral Protease Domain 2"/>
    <property type="match status" value="1"/>
</dbReference>
<comment type="caution">
    <text evidence="2">The sequence shown here is derived from an EMBL/GenBank/DDBJ whole genome shotgun (WGS) entry which is preliminary data.</text>
</comment>
<protein>
    <recommendedName>
        <fullName evidence="1">Peptidase M1 membrane alanine aminopeptidase domain-containing protein</fullName>
    </recommendedName>
</protein>
<reference evidence="2 3" key="1">
    <citation type="submission" date="2013-07" db="EMBL/GenBank/DDBJ databases">
        <title>Comparative Genomic and Metabolomic Analysis of Twelve Strains of Pseudoalteromonas luteoviolacea.</title>
        <authorList>
            <person name="Vynne N.G."/>
            <person name="Mansson M."/>
            <person name="Gram L."/>
        </authorList>
    </citation>
    <scope>NUCLEOTIDE SEQUENCE [LARGE SCALE GENOMIC DNA]</scope>
    <source>
        <strain evidence="2 3">H33</strain>
    </source>
</reference>
<accession>A0A167AWN4</accession>
<dbReference type="PATRIC" id="fig|1365251.3.peg.4635"/>
<dbReference type="AlphaFoldDB" id="A0A167AWN4"/>
<dbReference type="EMBL" id="AUXZ01000124">
    <property type="protein sequence ID" value="KZN45891.1"/>
    <property type="molecule type" value="Genomic_DNA"/>
</dbReference>
<dbReference type="GO" id="GO:0008270">
    <property type="term" value="F:zinc ion binding"/>
    <property type="evidence" value="ECO:0007669"/>
    <property type="project" value="InterPro"/>
</dbReference>
<dbReference type="OrthoDB" id="9814383at2"/>
<proteinExistence type="predicted"/>
<evidence type="ECO:0000313" key="2">
    <source>
        <dbReference type="EMBL" id="KZN45891.1"/>
    </source>
</evidence>
<dbReference type="InterPro" id="IPR014782">
    <property type="entry name" value="Peptidase_M1_dom"/>
</dbReference>
<dbReference type="Gene3D" id="2.60.40.1730">
    <property type="entry name" value="tricorn interacting facor f3 domain"/>
    <property type="match status" value="1"/>
</dbReference>
<evidence type="ECO:0000259" key="1">
    <source>
        <dbReference type="Pfam" id="PF01433"/>
    </source>
</evidence>
<dbReference type="Pfam" id="PF01433">
    <property type="entry name" value="Peptidase_M1"/>
    <property type="match status" value="1"/>
</dbReference>
<gene>
    <name evidence="2" type="ORF">N476_24795</name>
</gene>
<organism evidence="2 3">
    <name type="scientific">Pseudoalteromonas luteoviolacea H33</name>
    <dbReference type="NCBI Taxonomy" id="1365251"/>
    <lineage>
        <taxon>Bacteria</taxon>
        <taxon>Pseudomonadati</taxon>
        <taxon>Pseudomonadota</taxon>
        <taxon>Gammaproteobacteria</taxon>
        <taxon>Alteromonadales</taxon>
        <taxon>Pseudoalteromonadaceae</taxon>
        <taxon>Pseudoalteromonas</taxon>
    </lineage>
</organism>
<dbReference type="SUPFAM" id="SSF63737">
    <property type="entry name" value="Leukotriene A4 hydrolase N-terminal domain"/>
    <property type="match status" value="1"/>
</dbReference>
<dbReference type="GO" id="GO:0008237">
    <property type="term" value="F:metallopeptidase activity"/>
    <property type="evidence" value="ECO:0007669"/>
    <property type="project" value="InterPro"/>
</dbReference>
<name>A0A167AWN4_9GAMM</name>